<name>A0A158RLD2_BACC3</name>
<proteinExistence type="predicted"/>
<accession>A0A158RLD2</accession>
<organism evidence="1 2">
    <name type="scientific">Bacillus cereus (strain 03BB102)</name>
    <dbReference type="NCBI Taxonomy" id="572264"/>
    <lineage>
        <taxon>Bacteria</taxon>
        <taxon>Bacillati</taxon>
        <taxon>Bacillota</taxon>
        <taxon>Bacilli</taxon>
        <taxon>Bacillales</taxon>
        <taxon>Bacillaceae</taxon>
        <taxon>Bacillus</taxon>
        <taxon>Bacillus cereus group</taxon>
    </lineage>
</organism>
<gene>
    <name evidence="1" type="ordered locus">BCA_1900</name>
</gene>
<protein>
    <submittedName>
        <fullName evidence="1">Uncharacterized protein</fullName>
    </submittedName>
</protein>
<dbReference type="EMBL" id="CP001407">
    <property type="protein sequence ID" value="ACO27893.1"/>
    <property type="molecule type" value="Genomic_DNA"/>
</dbReference>
<sequence>MEIKVNEQAQKFHLATNQGEWQPMIGHAIQIDEFTLCACPMFDTLFGTVLNISEVTTGHKVLLPIPVVGDVYEKTSTAAGTVAFLKTEVAEEIKRVINKVGKQKVIEQIEKSKKYNAEHLPEMPPIEDVDRDWLTADINDVTH</sequence>
<dbReference type="Proteomes" id="UP000002210">
    <property type="component" value="Chromosome"/>
</dbReference>
<dbReference type="RefSeq" id="WP_000404180.1">
    <property type="nucleotide sequence ID" value="NC_012472.1"/>
</dbReference>
<evidence type="ECO:0000313" key="1">
    <source>
        <dbReference type="EMBL" id="ACO27893.1"/>
    </source>
</evidence>
<reference evidence="1 2" key="1">
    <citation type="submission" date="2009-02" db="EMBL/GenBank/DDBJ databases">
        <title>Genome sequence of Bacillus cereus 03BB102.</title>
        <authorList>
            <person name="Dodson R.J."/>
            <person name="Jackson P."/>
            <person name="Munk A.C."/>
            <person name="Brettin T."/>
            <person name="Bruce D."/>
            <person name="Detter C."/>
            <person name="Tapia R."/>
            <person name="Han C."/>
            <person name="Sutton G."/>
            <person name="Sims D."/>
        </authorList>
    </citation>
    <scope>NUCLEOTIDE SEQUENCE [LARGE SCALE GENOMIC DNA]</scope>
    <source>
        <strain evidence="1 2">03BB102</strain>
    </source>
</reference>
<dbReference type="AlphaFoldDB" id="A0A158RLD2"/>
<dbReference type="KEGG" id="bcx:BCA_1900"/>
<dbReference type="PATRIC" id="fig|572264.18.peg.1843"/>
<evidence type="ECO:0000313" key="2">
    <source>
        <dbReference type="Proteomes" id="UP000002210"/>
    </source>
</evidence>